<evidence type="ECO:0000313" key="1">
    <source>
        <dbReference type="EMBL" id="JAD22035.1"/>
    </source>
</evidence>
<organism evidence="1">
    <name type="scientific">Arundo donax</name>
    <name type="common">Giant reed</name>
    <name type="synonym">Donax arundinaceus</name>
    <dbReference type="NCBI Taxonomy" id="35708"/>
    <lineage>
        <taxon>Eukaryota</taxon>
        <taxon>Viridiplantae</taxon>
        <taxon>Streptophyta</taxon>
        <taxon>Embryophyta</taxon>
        <taxon>Tracheophyta</taxon>
        <taxon>Spermatophyta</taxon>
        <taxon>Magnoliopsida</taxon>
        <taxon>Liliopsida</taxon>
        <taxon>Poales</taxon>
        <taxon>Poaceae</taxon>
        <taxon>PACMAD clade</taxon>
        <taxon>Arundinoideae</taxon>
        <taxon>Arundineae</taxon>
        <taxon>Arundo</taxon>
    </lineage>
</organism>
<name>A0A0A8Y9P2_ARUDO</name>
<protein>
    <submittedName>
        <fullName evidence="1">Uncharacterized protein</fullName>
    </submittedName>
</protein>
<proteinExistence type="predicted"/>
<accession>A0A0A8Y9P2</accession>
<dbReference type="AlphaFoldDB" id="A0A0A8Y9P2"/>
<dbReference type="EMBL" id="GBRH01275860">
    <property type="protein sequence ID" value="JAD22035.1"/>
    <property type="molecule type" value="Transcribed_RNA"/>
</dbReference>
<reference evidence="1" key="2">
    <citation type="journal article" date="2015" name="Data Brief">
        <title>Shoot transcriptome of the giant reed, Arundo donax.</title>
        <authorList>
            <person name="Barrero R.A."/>
            <person name="Guerrero F.D."/>
            <person name="Moolhuijzen P."/>
            <person name="Goolsby J.A."/>
            <person name="Tidwell J."/>
            <person name="Bellgard S.E."/>
            <person name="Bellgard M.I."/>
        </authorList>
    </citation>
    <scope>NUCLEOTIDE SEQUENCE</scope>
    <source>
        <tissue evidence="1">Shoot tissue taken approximately 20 cm above the soil surface</tissue>
    </source>
</reference>
<reference evidence="1" key="1">
    <citation type="submission" date="2014-09" db="EMBL/GenBank/DDBJ databases">
        <authorList>
            <person name="Magalhaes I.L.F."/>
            <person name="Oliveira U."/>
            <person name="Santos F.R."/>
            <person name="Vidigal T.H.D.A."/>
            <person name="Brescovit A.D."/>
            <person name="Santos A.J."/>
        </authorList>
    </citation>
    <scope>NUCLEOTIDE SEQUENCE</scope>
    <source>
        <tissue evidence="1">Shoot tissue taken approximately 20 cm above the soil surface</tissue>
    </source>
</reference>
<sequence>MLLLITNRCKAKISILNEGLGNDHNEGRCSQ</sequence>